<evidence type="ECO:0000313" key="9">
    <source>
        <dbReference type="Proteomes" id="UP000078512"/>
    </source>
</evidence>
<dbReference type="PANTHER" id="PTHR24324:SF5">
    <property type="entry name" value="HEMATOPOIETICALLY-EXPRESSED HOMEOBOX PROTEIN HHEX"/>
    <property type="match status" value="1"/>
</dbReference>
<dbReference type="Gene3D" id="1.10.10.60">
    <property type="entry name" value="Homeodomain-like"/>
    <property type="match status" value="1"/>
</dbReference>
<reference evidence="8 9" key="1">
    <citation type="submission" date="2016-05" db="EMBL/GenBank/DDBJ databases">
        <title>Genome sequencing reveals origins of a unique bacterial endosymbiosis in the earliest lineages of terrestrial Fungi.</title>
        <authorList>
            <consortium name="DOE Joint Genome Institute"/>
            <person name="Uehling J."/>
            <person name="Gryganskyi A."/>
            <person name="Hameed K."/>
            <person name="Tschaplinski T."/>
            <person name="Misztal P."/>
            <person name="Wu S."/>
            <person name="Desiro A."/>
            <person name="Vande Pol N."/>
            <person name="Du Z.-Y."/>
            <person name="Zienkiewicz A."/>
            <person name="Zienkiewicz K."/>
            <person name="Morin E."/>
            <person name="Tisserant E."/>
            <person name="Splivallo R."/>
            <person name="Hainaut M."/>
            <person name="Henrissat B."/>
            <person name="Ohm R."/>
            <person name="Kuo A."/>
            <person name="Yan J."/>
            <person name="Lipzen A."/>
            <person name="Nolan M."/>
            <person name="Labutti K."/>
            <person name="Barry K."/>
            <person name="Goldstein A."/>
            <person name="Labbe J."/>
            <person name="Schadt C."/>
            <person name="Tuskan G."/>
            <person name="Grigoriev I."/>
            <person name="Martin F."/>
            <person name="Vilgalys R."/>
            <person name="Bonito G."/>
        </authorList>
    </citation>
    <scope>NUCLEOTIDE SEQUENCE [LARGE SCALE GENOMIC DNA]</scope>
    <source>
        <strain evidence="8 9">AG-77</strain>
    </source>
</reference>
<feature type="domain" description="Homeobox" evidence="7">
    <location>
        <begin position="1"/>
        <end position="57"/>
    </location>
</feature>
<dbReference type="SMART" id="SM00389">
    <property type="entry name" value="HOX"/>
    <property type="match status" value="1"/>
</dbReference>
<dbReference type="InterPro" id="IPR009057">
    <property type="entry name" value="Homeodomain-like_sf"/>
</dbReference>
<dbReference type="Pfam" id="PF00046">
    <property type="entry name" value="Homeodomain"/>
    <property type="match status" value="1"/>
</dbReference>
<evidence type="ECO:0000256" key="1">
    <source>
        <dbReference type="ARBA" id="ARBA00004123"/>
    </source>
</evidence>
<evidence type="ECO:0000256" key="3">
    <source>
        <dbReference type="ARBA" id="ARBA00023155"/>
    </source>
</evidence>
<evidence type="ECO:0000256" key="4">
    <source>
        <dbReference type="ARBA" id="ARBA00023242"/>
    </source>
</evidence>
<dbReference type="Proteomes" id="UP000078512">
    <property type="component" value="Unassembled WGS sequence"/>
</dbReference>
<feature type="DNA-binding region" description="Homeobox" evidence="5">
    <location>
        <begin position="3"/>
        <end position="58"/>
    </location>
</feature>
<comment type="subcellular location">
    <subcellularLocation>
        <location evidence="1 5 6">Nucleus</location>
    </subcellularLocation>
</comment>
<feature type="non-terminal residue" evidence="8">
    <location>
        <position position="1"/>
    </location>
</feature>
<accession>A0A197JLR7</accession>
<dbReference type="PROSITE" id="PS00027">
    <property type="entry name" value="HOMEOBOX_1"/>
    <property type="match status" value="1"/>
</dbReference>
<name>A0A197JLR7_9FUNG</name>
<organism evidence="8 9">
    <name type="scientific">Linnemannia elongata AG-77</name>
    <dbReference type="NCBI Taxonomy" id="1314771"/>
    <lineage>
        <taxon>Eukaryota</taxon>
        <taxon>Fungi</taxon>
        <taxon>Fungi incertae sedis</taxon>
        <taxon>Mucoromycota</taxon>
        <taxon>Mortierellomycotina</taxon>
        <taxon>Mortierellomycetes</taxon>
        <taxon>Mortierellales</taxon>
        <taxon>Mortierellaceae</taxon>
        <taxon>Linnemannia</taxon>
    </lineage>
</organism>
<dbReference type="PANTHER" id="PTHR24324">
    <property type="entry name" value="HOMEOBOX PROTEIN HHEX"/>
    <property type="match status" value="1"/>
</dbReference>
<dbReference type="PROSITE" id="PS50071">
    <property type="entry name" value="HOMEOBOX_2"/>
    <property type="match status" value="1"/>
</dbReference>
<keyword evidence="9" id="KW-1185">Reference proteome</keyword>
<dbReference type="OrthoDB" id="6159439at2759"/>
<dbReference type="InterPro" id="IPR017970">
    <property type="entry name" value="Homeobox_CS"/>
</dbReference>
<keyword evidence="4 5" id="KW-0539">Nucleus</keyword>
<dbReference type="GO" id="GO:0000978">
    <property type="term" value="F:RNA polymerase II cis-regulatory region sequence-specific DNA binding"/>
    <property type="evidence" value="ECO:0007669"/>
    <property type="project" value="TreeGrafter"/>
</dbReference>
<gene>
    <name evidence="8" type="ORF">K457DRAFT_55773</name>
</gene>
<dbReference type="Pfam" id="PF24818">
    <property type="entry name" value="PH_TRF2_HOY1"/>
    <property type="match status" value="1"/>
</dbReference>
<feature type="non-terminal residue" evidence="8">
    <location>
        <position position="233"/>
    </location>
</feature>
<dbReference type="SUPFAM" id="SSF46689">
    <property type="entry name" value="Homeodomain-like"/>
    <property type="match status" value="1"/>
</dbReference>
<dbReference type="CDD" id="cd00086">
    <property type="entry name" value="homeodomain"/>
    <property type="match status" value="1"/>
</dbReference>
<protein>
    <submittedName>
        <fullName evidence="8">Homeobox-domain-containing protein</fullName>
    </submittedName>
</protein>
<dbReference type="GO" id="GO:0030154">
    <property type="term" value="P:cell differentiation"/>
    <property type="evidence" value="ECO:0007669"/>
    <property type="project" value="TreeGrafter"/>
</dbReference>
<dbReference type="GO" id="GO:0005634">
    <property type="term" value="C:nucleus"/>
    <property type="evidence" value="ECO:0007669"/>
    <property type="project" value="UniProtKB-SubCell"/>
</dbReference>
<dbReference type="STRING" id="1314771.A0A197JLR7"/>
<sequence length="233" mass="26815">KKRTRASAEQLAILEDTFLTNQSPNSKVREILAKKVKMSERSIQIWFQNRRAKVKQAQKRTELVQQEAMKAQYLSNYGLPEGITSSDMMFGAGMVPTASQIPTMPTFNCDNLAIGTWRRMSTSNTDLSCFYCPTTRIMTWQIIDHAARFKMTFPLSSISRIEYYEVDPMYSQVDFDLIETPQFFMETVSEDQQRDWKKCSDFTEAKQATLVMRHTIHGLSSALKMQVMSLTIA</sequence>
<evidence type="ECO:0000256" key="2">
    <source>
        <dbReference type="ARBA" id="ARBA00023125"/>
    </source>
</evidence>
<dbReference type="InterPro" id="IPR001356">
    <property type="entry name" value="HD"/>
</dbReference>
<proteinExistence type="predicted"/>
<evidence type="ECO:0000256" key="5">
    <source>
        <dbReference type="PROSITE-ProRule" id="PRU00108"/>
    </source>
</evidence>
<keyword evidence="3 5" id="KW-0371">Homeobox</keyword>
<dbReference type="InterPro" id="IPR057939">
    <property type="entry name" value="TRF2_HOY1_PH"/>
</dbReference>
<dbReference type="EMBL" id="KV442071">
    <property type="protein sequence ID" value="OAQ26090.1"/>
    <property type="molecule type" value="Genomic_DNA"/>
</dbReference>
<evidence type="ECO:0000256" key="6">
    <source>
        <dbReference type="RuleBase" id="RU000682"/>
    </source>
</evidence>
<keyword evidence="2 5" id="KW-0238">DNA-binding</keyword>
<dbReference type="AlphaFoldDB" id="A0A197JLR7"/>
<evidence type="ECO:0000259" key="7">
    <source>
        <dbReference type="PROSITE" id="PS50071"/>
    </source>
</evidence>
<evidence type="ECO:0000313" key="8">
    <source>
        <dbReference type="EMBL" id="OAQ26090.1"/>
    </source>
</evidence>
<dbReference type="GO" id="GO:0000981">
    <property type="term" value="F:DNA-binding transcription factor activity, RNA polymerase II-specific"/>
    <property type="evidence" value="ECO:0007669"/>
    <property type="project" value="InterPro"/>
</dbReference>
<dbReference type="InterPro" id="IPR051000">
    <property type="entry name" value="Homeobox_DNA-bind_prot"/>
</dbReference>